<dbReference type="Proteomes" id="UP000054359">
    <property type="component" value="Unassembled WGS sequence"/>
</dbReference>
<sequence length="121" mass="14157">MRGKKKITEKIIYIFPDEILDYVKSEENYCDILKHIQDLMFTADGINQINALKEVHRILSSKITDLTLLEMLLEILCTMFYQSPLKSSHKKAVHRILLELSDIYPEKLTTLLKESLELNMT</sequence>
<gene>
    <name evidence="1" type="ORF">X975_11356</name>
</gene>
<dbReference type="EMBL" id="KK114701">
    <property type="protein sequence ID" value="KFM63104.1"/>
    <property type="molecule type" value="Genomic_DNA"/>
</dbReference>
<protein>
    <submittedName>
        <fullName evidence="1">Uncharacterized protein</fullName>
    </submittedName>
</protein>
<proteinExistence type="predicted"/>
<organism evidence="1 2">
    <name type="scientific">Stegodyphus mimosarum</name>
    <name type="common">African social velvet spider</name>
    <dbReference type="NCBI Taxonomy" id="407821"/>
    <lineage>
        <taxon>Eukaryota</taxon>
        <taxon>Metazoa</taxon>
        <taxon>Ecdysozoa</taxon>
        <taxon>Arthropoda</taxon>
        <taxon>Chelicerata</taxon>
        <taxon>Arachnida</taxon>
        <taxon>Araneae</taxon>
        <taxon>Araneomorphae</taxon>
        <taxon>Entelegynae</taxon>
        <taxon>Eresoidea</taxon>
        <taxon>Eresidae</taxon>
        <taxon>Stegodyphus</taxon>
    </lineage>
</organism>
<name>A0A087TDB5_STEMI</name>
<dbReference type="AlphaFoldDB" id="A0A087TDB5"/>
<accession>A0A087TDB5</accession>
<feature type="non-terminal residue" evidence="1">
    <location>
        <position position="121"/>
    </location>
</feature>
<dbReference type="OrthoDB" id="10653638at2759"/>
<evidence type="ECO:0000313" key="2">
    <source>
        <dbReference type="Proteomes" id="UP000054359"/>
    </source>
</evidence>
<keyword evidence="2" id="KW-1185">Reference proteome</keyword>
<reference evidence="1 2" key="1">
    <citation type="submission" date="2013-11" db="EMBL/GenBank/DDBJ databases">
        <title>Genome sequencing of Stegodyphus mimosarum.</title>
        <authorList>
            <person name="Bechsgaard J."/>
        </authorList>
    </citation>
    <scope>NUCLEOTIDE SEQUENCE [LARGE SCALE GENOMIC DNA]</scope>
</reference>
<evidence type="ECO:0000313" key="1">
    <source>
        <dbReference type="EMBL" id="KFM63104.1"/>
    </source>
</evidence>